<feature type="region of interest" description="Disordered" evidence="16">
    <location>
        <begin position="1084"/>
        <end position="1107"/>
    </location>
</feature>
<comment type="cofactor">
    <cofactor evidence="1">
        <name>Mn(2+)</name>
        <dbReference type="ChEBI" id="CHEBI:29035"/>
    </cofactor>
</comment>
<dbReference type="OrthoDB" id="5365701at2759"/>
<evidence type="ECO:0000256" key="5">
    <source>
        <dbReference type="ARBA" id="ARBA00022448"/>
    </source>
</evidence>
<dbReference type="SUPFAM" id="SSF53223">
    <property type="entry name" value="Aminoacid dehydrogenase-like, N-terminal domain"/>
    <property type="match status" value="1"/>
</dbReference>
<feature type="transmembrane region" description="Helical" evidence="17">
    <location>
        <begin position="370"/>
        <end position="388"/>
    </location>
</feature>
<dbReference type="FunFam" id="1.20.1740.10:FF:000006">
    <property type="entry name" value="General amino acid permease"/>
    <property type="match status" value="1"/>
</dbReference>
<dbReference type="InterPro" id="IPR012301">
    <property type="entry name" value="Malic_N_dom"/>
</dbReference>
<feature type="transmembrane region" description="Helical" evidence="17">
    <location>
        <begin position="231"/>
        <end position="252"/>
    </location>
</feature>
<sequence length="1107" mass="121545">MNTSNKDTTQVSQDLASRSDVESMVVGTAHEVKRDLSRRHINMIAIAGMIGTGLFLASGQAIATAGPVGALFGYVCMGLIACGVALSTGEMSAFMPVTGGFVRHATRFVQPALGIATGWNFWYTMAITAPAELAAAATLINFWDNSINPAIWYSVFIVIIVVINFCGVKIYGESEVFFAALKILLIIGLIIAGLIVDLGGSPSGDRIGFRYWKNPGPFNEYLVPGNTGKFLGFWSSLISAAYSYANIQVVAIAGAETRNPRIIIPNAIRMTFWRVLVFYVVSIFIVGLLIPYNDPNLGISTGDAQQSPFVIAFQRAGISVLPSIINAIVCTSAFSCGSACVFLASRTLYGLAEDKQAPQILLRTNRFGTPYMAVGASLIFMPLVYLSLGSNSSVVFGWFVNITTIAGLIGWLVIQITYLRFFYALRAQSVSRDRLAYKSPFQPYLAWVTANALILVILFSGYSVFFPGHWSVSTFLTYYVDIVIFALLWAVAFCFSRSGIIALHDIDLSEIGDNERFGHLPLSTSGPQKTTLTGNALLRTPYFNKGTAFTAEERATFKLHGLMPDNVQTLDEQVRRAYEQYKSRTSDIAKNTFMTSLKEQNEVLYYRLILDHLKEMFSIIYTPTEGEAIANYSRLFRKPEGCFLNIGDVDRIEDDIRQWGNPEDIDIIVVSDGQQILGIGDQGVGAILISVAKLVIYTLCAGIHPSRTLPVVLDCGTDNKELLDDDLYLGLRKPRATGEEYDRFVDTFVKAARKRYPKAYIHFEDFGLNNARRILDKYTPEIACFNDDVQGTGCVTLAAIMAAFKVSGTKWDEARFVMFGSGTAGTGIADQIKDAISQRTGKSTEEAGEQIWCVDKPGLLLEGKKDQLTPAQVSYARKDSEWEGKEHGDLLSVVREVKPHVLIGTSTKPGAFTEEVVKEMAKHVDRPVIFPLSNPTRLHEAKPQDLYDWTDGKVLVATGSPFDPVKHNGKEYEISECNNSVTFPGIGLGAILSRTRLMTPALLVAAVEALAAAAPVVTGSGSGLLPDVEDVREISVQIAKNVIKKAVEEDLAQEKEIPSNDDDLEEWIREQMWNAEYRPLELVGETEADAHAKGEMGTGSQQREARF</sequence>
<dbReference type="GO" id="GO:0046872">
    <property type="term" value="F:metal ion binding"/>
    <property type="evidence" value="ECO:0007669"/>
    <property type="project" value="UniProtKB-KW"/>
</dbReference>
<keyword evidence="9 17" id="KW-1133">Transmembrane helix</keyword>
<feature type="transmembrane region" description="Helical" evidence="17">
    <location>
        <begin position="394"/>
        <end position="423"/>
    </location>
</feature>
<dbReference type="InterPro" id="IPR012302">
    <property type="entry name" value="Malic_NAD-bd"/>
</dbReference>
<dbReference type="InterPro" id="IPR036291">
    <property type="entry name" value="NAD(P)-bd_dom_sf"/>
</dbReference>
<evidence type="ECO:0000256" key="1">
    <source>
        <dbReference type="ARBA" id="ARBA00001936"/>
    </source>
</evidence>
<dbReference type="FunFam" id="3.40.50.720:FF:000055">
    <property type="entry name" value="NAD-dependent malic enzyme"/>
    <property type="match status" value="1"/>
</dbReference>
<dbReference type="AlphaFoldDB" id="A0A9P4W6Z6"/>
<dbReference type="GO" id="GO:0004471">
    <property type="term" value="F:malate dehydrogenase (decarboxylating) (NAD+) activity"/>
    <property type="evidence" value="ECO:0007669"/>
    <property type="project" value="TreeGrafter"/>
</dbReference>
<dbReference type="InterPro" id="IPR037062">
    <property type="entry name" value="Malic_N_dom_sf"/>
</dbReference>
<dbReference type="GO" id="GO:0016020">
    <property type="term" value="C:membrane"/>
    <property type="evidence" value="ECO:0007669"/>
    <property type="project" value="UniProtKB-SubCell"/>
</dbReference>
<organism evidence="20 21">
    <name type="scientific">Curvularia kusanoi</name>
    <name type="common">Cochliobolus kusanoi</name>
    <dbReference type="NCBI Taxonomy" id="90978"/>
    <lineage>
        <taxon>Eukaryota</taxon>
        <taxon>Fungi</taxon>
        <taxon>Dikarya</taxon>
        <taxon>Ascomycota</taxon>
        <taxon>Pezizomycotina</taxon>
        <taxon>Dothideomycetes</taxon>
        <taxon>Pleosporomycetidae</taxon>
        <taxon>Pleosporales</taxon>
        <taxon>Pleosporineae</taxon>
        <taxon>Pleosporaceae</taxon>
        <taxon>Curvularia</taxon>
    </lineage>
</organism>
<dbReference type="InterPro" id="IPR004841">
    <property type="entry name" value="AA-permease/SLC12A_dom"/>
</dbReference>
<feature type="transmembrane region" description="Helical" evidence="17">
    <location>
        <begin position="272"/>
        <end position="292"/>
    </location>
</feature>
<feature type="transmembrane region" description="Helical" evidence="17">
    <location>
        <begin position="151"/>
        <end position="171"/>
    </location>
</feature>
<keyword evidence="21" id="KW-1185">Reference proteome</keyword>
<dbReference type="Gene3D" id="3.40.50.720">
    <property type="entry name" value="NAD(P)-binding Rossmann-like Domain"/>
    <property type="match status" value="1"/>
</dbReference>
<evidence type="ECO:0000256" key="15">
    <source>
        <dbReference type="RuleBase" id="RU003426"/>
    </source>
</evidence>
<evidence type="ECO:0000256" key="7">
    <source>
        <dbReference type="ARBA" id="ARBA00022723"/>
    </source>
</evidence>
<evidence type="ECO:0000256" key="4">
    <source>
        <dbReference type="ARBA" id="ARBA00008785"/>
    </source>
</evidence>
<evidence type="ECO:0000256" key="3">
    <source>
        <dbReference type="ARBA" id="ARBA00004141"/>
    </source>
</evidence>
<dbReference type="InterPro" id="IPR015884">
    <property type="entry name" value="Malic_enzyme_CS"/>
</dbReference>
<feature type="domain" description="Malic enzyme N-terminal" evidence="19">
    <location>
        <begin position="598"/>
        <end position="779"/>
    </location>
</feature>
<dbReference type="Pfam" id="PF00390">
    <property type="entry name" value="malic"/>
    <property type="match status" value="1"/>
</dbReference>
<dbReference type="GO" id="GO:0005739">
    <property type="term" value="C:mitochondrion"/>
    <property type="evidence" value="ECO:0007669"/>
    <property type="project" value="TreeGrafter"/>
</dbReference>
<feature type="transmembrane region" description="Helical" evidence="17">
    <location>
        <begin position="444"/>
        <end position="464"/>
    </location>
</feature>
<evidence type="ECO:0000256" key="14">
    <source>
        <dbReference type="ARBA" id="ARBA00052591"/>
    </source>
</evidence>
<gene>
    <name evidence="20" type="primary">MAE1</name>
    <name evidence="20" type="ORF">E8E13_004915</name>
</gene>
<dbReference type="PRINTS" id="PR00072">
    <property type="entry name" value="MALOXRDTASE"/>
</dbReference>
<feature type="transmembrane region" description="Helical" evidence="17">
    <location>
        <begin position="108"/>
        <end position="131"/>
    </location>
</feature>
<dbReference type="GO" id="GO:0006108">
    <property type="term" value="P:malate metabolic process"/>
    <property type="evidence" value="ECO:0007669"/>
    <property type="project" value="TreeGrafter"/>
</dbReference>
<feature type="compositionally biased region" description="Polar residues" evidence="16">
    <location>
        <begin position="1098"/>
        <end position="1107"/>
    </location>
</feature>
<dbReference type="NCBIfam" id="NF010052">
    <property type="entry name" value="PRK13529.1"/>
    <property type="match status" value="1"/>
</dbReference>
<keyword evidence="6 17" id="KW-0812">Transmembrane</keyword>
<dbReference type="SMART" id="SM00919">
    <property type="entry name" value="Malic_M"/>
    <property type="match status" value="1"/>
</dbReference>
<comment type="cofactor">
    <cofactor evidence="2">
        <name>Mg(2+)</name>
        <dbReference type="ChEBI" id="CHEBI:18420"/>
    </cofactor>
</comment>
<evidence type="ECO:0000256" key="6">
    <source>
        <dbReference type="ARBA" id="ARBA00022692"/>
    </source>
</evidence>
<evidence type="ECO:0000256" key="10">
    <source>
        <dbReference type="ARBA" id="ARBA00023002"/>
    </source>
</evidence>
<dbReference type="Proteomes" id="UP000801428">
    <property type="component" value="Unassembled WGS sequence"/>
</dbReference>
<reference evidence="20" key="1">
    <citation type="submission" date="2019-04" db="EMBL/GenBank/DDBJ databases">
        <title>Sequencing of skin fungus with MAO and IRED activity.</title>
        <authorList>
            <person name="Marsaioli A.J."/>
            <person name="Bonatto J.M.C."/>
            <person name="Reis Junior O."/>
        </authorList>
    </citation>
    <scope>NUCLEOTIDE SEQUENCE</scope>
    <source>
        <strain evidence="20">30M1</strain>
    </source>
</reference>
<dbReference type="InterPro" id="IPR046346">
    <property type="entry name" value="Aminoacid_DH-like_N_sf"/>
</dbReference>
<dbReference type="GO" id="GO:0055085">
    <property type="term" value="P:transmembrane transport"/>
    <property type="evidence" value="ECO:0007669"/>
    <property type="project" value="InterPro"/>
</dbReference>
<dbReference type="GO" id="GO:0051287">
    <property type="term" value="F:NAD binding"/>
    <property type="evidence" value="ECO:0007669"/>
    <property type="project" value="InterPro"/>
</dbReference>
<evidence type="ECO:0000259" key="18">
    <source>
        <dbReference type="SMART" id="SM00919"/>
    </source>
</evidence>
<dbReference type="Gene3D" id="3.40.50.10380">
    <property type="entry name" value="Malic enzyme, N-terminal domain"/>
    <property type="match status" value="1"/>
</dbReference>
<comment type="subcellular location">
    <subcellularLocation>
        <location evidence="3">Membrane</location>
        <topology evidence="3">Multi-pass membrane protein</topology>
    </subcellularLocation>
</comment>
<evidence type="ECO:0000256" key="17">
    <source>
        <dbReference type="SAM" id="Phobius"/>
    </source>
</evidence>
<comment type="catalytic activity">
    <reaction evidence="13">
        <text>oxaloacetate + H(+) = pyruvate + CO2</text>
        <dbReference type="Rhea" id="RHEA:15641"/>
        <dbReference type="ChEBI" id="CHEBI:15361"/>
        <dbReference type="ChEBI" id="CHEBI:15378"/>
        <dbReference type="ChEBI" id="CHEBI:16452"/>
        <dbReference type="ChEBI" id="CHEBI:16526"/>
        <dbReference type="EC" id="1.1.1.38"/>
    </reaction>
</comment>
<comment type="catalytic activity">
    <reaction evidence="14">
        <text>(S)-malate + NAD(+) = pyruvate + CO2 + NADH</text>
        <dbReference type="Rhea" id="RHEA:12653"/>
        <dbReference type="ChEBI" id="CHEBI:15361"/>
        <dbReference type="ChEBI" id="CHEBI:15589"/>
        <dbReference type="ChEBI" id="CHEBI:16526"/>
        <dbReference type="ChEBI" id="CHEBI:57540"/>
        <dbReference type="ChEBI" id="CHEBI:57945"/>
        <dbReference type="EC" id="1.1.1.38"/>
    </reaction>
</comment>
<feature type="domain" description="Malic enzyme NAD-binding" evidence="18">
    <location>
        <begin position="789"/>
        <end position="1047"/>
    </location>
</feature>
<dbReference type="Gene3D" id="1.20.1740.10">
    <property type="entry name" value="Amino acid/polyamine transporter I"/>
    <property type="match status" value="1"/>
</dbReference>
<keyword evidence="5" id="KW-0813">Transport</keyword>
<accession>A0A9P4W6Z6</accession>
<keyword evidence="11" id="KW-0520">NAD</keyword>
<dbReference type="SUPFAM" id="SSF51735">
    <property type="entry name" value="NAD(P)-binding Rossmann-fold domains"/>
    <property type="match status" value="1"/>
</dbReference>
<proteinExistence type="inferred from homology"/>
<dbReference type="PROSITE" id="PS00331">
    <property type="entry name" value="MALIC_ENZYMES"/>
    <property type="match status" value="1"/>
</dbReference>
<dbReference type="GO" id="GO:0006865">
    <property type="term" value="P:amino acid transport"/>
    <property type="evidence" value="ECO:0007669"/>
    <property type="project" value="UniProtKB-KW"/>
</dbReference>
<keyword evidence="7 15" id="KW-0479">Metal-binding</keyword>
<keyword evidence="8" id="KW-0029">Amino-acid transport</keyword>
<dbReference type="Pfam" id="PF00324">
    <property type="entry name" value="AA_permease"/>
    <property type="match status" value="1"/>
</dbReference>
<dbReference type="CDD" id="cd05312">
    <property type="entry name" value="NAD_bind_1_malic_enz"/>
    <property type="match status" value="1"/>
</dbReference>
<protein>
    <recommendedName>
        <fullName evidence="15">Malic enzyme</fullName>
    </recommendedName>
</protein>
<dbReference type="PANTHER" id="PTHR23406:SF34">
    <property type="entry name" value="NAD-DEPENDENT MALIC ENZYME, MITOCHONDRIAL"/>
    <property type="match status" value="1"/>
</dbReference>
<evidence type="ECO:0000256" key="2">
    <source>
        <dbReference type="ARBA" id="ARBA00001946"/>
    </source>
</evidence>
<feature type="transmembrane region" description="Helical" evidence="17">
    <location>
        <begin position="68"/>
        <end position="87"/>
    </location>
</feature>
<dbReference type="SMART" id="SM01274">
    <property type="entry name" value="malic"/>
    <property type="match status" value="1"/>
</dbReference>
<keyword evidence="12 17" id="KW-0472">Membrane</keyword>
<evidence type="ECO:0000256" key="11">
    <source>
        <dbReference type="ARBA" id="ARBA00023027"/>
    </source>
</evidence>
<evidence type="ECO:0000259" key="19">
    <source>
        <dbReference type="SMART" id="SM01274"/>
    </source>
</evidence>
<dbReference type="EMBL" id="SWKU01000028">
    <property type="protein sequence ID" value="KAF2996277.1"/>
    <property type="molecule type" value="Genomic_DNA"/>
</dbReference>
<feature type="transmembrane region" description="Helical" evidence="17">
    <location>
        <begin position="43"/>
        <end position="62"/>
    </location>
</feature>
<comment type="caution">
    <text evidence="20">The sequence shown here is derived from an EMBL/GenBank/DDBJ whole genome shotgun (WGS) entry which is preliminary data.</text>
</comment>
<keyword evidence="10 15" id="KW-0560">Oxidoreductase</keyword>
<evidence type="ECO:0000256" key="9">
    <source>
        <dbReference type="ARBA" id="ARBA00022989"/>
    </source>
</evidence>
<dbReference type="GO" id="GO:0005829">
    <property type="term" value="C:cytosol"/>
    <property type="evidence" value="ECO:0007669"/>
    <property type="project" value="TreeGrafter"/>
</dbReference>
<dbReference type="FunFam" id="3.40.50.10380:FF:000001">
    <property type="entry name" value="NAD-dependent malic enzyme"/>
    <property type="match status" value="1"/>
</dbReference>
<dbReference type="PANTHER" id="PTHR23406">
    <property type="entry name" value="MALIC ENZYME-RELATED"/>
    <property type="match status" value="1"/>
</dbReference>
<comment type="similarity">
    <text evidence="4 15">Belongs to the malic enzymes family.</text>
</comment>
<evidence type="ECO:0000256" key="8">
    <source>
        <dbReference type="ARBA" id="ARBA00022970"/>
    </source>
</evidence>
<dbReference type="Pfam" id="PF03949">
    <property type="entry name" value="Malic_M"/>
    <property type="match status" value="1"/>
</dbReference>
<evidence type="ECO:0000256" key="13">
    <source>
        <dbReference type="ARBA" id="ARBA00050168"/>
    </source>
</evidence>
<evidence type="ECO:0000313" key="21">
    <source>
        <dbReference type="Proteomes" id="UP000801428"/>
    </source>
</evidence>
<dbReference type="InterPro" id="IPR001891">
    <property type="entry name" value="Malic_OxRdtase"/>
</dbReference>
<name>A0A9P4W6Z6_CURKU</name>
<feature type="transmembrane region" description="Helical" evidence="17">
    <location>
        <begin position="476"/>
        <end position="495"/>
    </location>
</feature>
<evidence type="ECO:0000256" key="12">
    <source>
        <dbReference type="ARBA" id="ARBA00023136"/>
    </source>
</evidence>
<evidence type="ECO:0000313" key="20">
    <source>
        <dbReference type="EMBL" id="KAF2996277.1"/>
    </source>
</evidence>
<evidence type="ECO:0000256" key="16">
    <source>
        <dbReference type="SAM" id="MobiDB-lite"/>
    </source>
</evidence>
<feature type="transmembrane region" description="Helical" evidence="17">
    <location>
        <begin position="176"/>
        <end position="196"/>
    </location>
</feature>